<feature type="domain" description="DUF5698" evidence="8">
    <location>
        <begin position="23"/>
        <end position="78"/>
    </location>
</feature>
<evidence type="ECO:0000256" key="4">
    <source>
        <dbReference type="ARBA" id="ARBA00022989"/>
    </source>
</evidence>
<feature type="domain" description="DUF2179" evidence="7">
    <location>
        <begin position="114"/>
        <end position="164"/>
    </location>
</feature>
<keyword evidence="2" id="KW-1003">Cell membrane</keyword>
<evidence type="ECO:0000256" key="5">
    <source>
        <dbReference type="ARBA" id="ARBA00023136"/>
    </source>
</evidence>
<dbReference type="InterPro" id="IPR022930">
    <property type="entry name" value="UPF0316"/>
</dbReference>
<dbReference type="CDD" id="cd16381">
    <property type="entry name" value="YitT_C_like_1"/>
    <property type="match status" value="1"/>
</dbReference>
<sequence>MEMIGTCLFIFLGRMLDVSLGSLRIIFLGKGKSLLACVFGFCEIFIWFLVARNVLSGTSEWWYIFPYSFGYAAGTYIGSLLNEKFVGGNLGVQVVTSHHDVKVLEHIRSNGYAVSAIDVQGKEETSKYMLFIEIDKKHVEHLKEVVKEVDPTAFLVVSETKYVQNGYFK</sequence>
<dbReference type="AlphaFoldDB" id="A0A9D1HVK9"/>
<gene>
    <name evidence="9" type="ORF">IAD49_02470</name>
</gene>
<keyword evidence="5 6" id="KW-0472">Membrane</keyword>
<dbReference type="PANTHER" id="PTHR40060:SF1">
    <property type="entry name" value="UPF0316 PROTEIN YEBE"/>
    <property type="match status" value="1"/>
</dbReference>
<evidence type="ECO:0000313" key="10">
    <source>
        <dbReference type="Proteomes" id="UP000824087"/>
    </source>
</evidence>
<dbReference type="GO" id="GO:0005886">
    <property type="term" value="C:plasma membrane"/>
    <property type="evidence" value="ECO:0007669"/>
    <property type="project" value="UniProtKB-SubCell"/>
</dbReference>
<feature type="transmembrane region" description="Helical" evidence="6">
    <location>
        <begin position="34"/>
        <end position="55"/>
    </location>
</feature>
<dbReference type="InterPro" id="IPR019264">
    <property type="entry name" value="DUF2179"/>
</dbReference>
<evidence type="ECO:0000256" key="6">
    <source>
        <dbReference type="SAM" id="Phobius"/>
    </source>
</evidence>
<dbReference type="Gene3D" id="3.30.70.120">
    <property type="match status" value="1"/>
</dbReference>
<comment type="caution">
    <text evidence="9">The sequence shown here is derived from an EMBL/GenBank/DDBJ whole genome shotgun (WGS) entry which is preliminary data.</text>
</comment>
<evidence type="ECO:0000256" key="2">
    <source>
        <dbReference type="ARBA" id="ARBA00022475"/>
    </source>
</evidence>
<comment type="subcellular location">
    <subcellularLocation>
        <location evidence="1">Cell membrane</location>
        <topology evidence="1">Multi-pass membrane protein</topology>
    </subcellularLocation>
</comment>
<reference evidence="9" key="1">
    <citation type="submission" date="2020-10" db="EMBL/GenBank/DDBJ databases">
        <authorList>
            <person name="Gilroy R."/>
        </authorList>
    </citation>
    <scope>NUCLEOTIDE SEQUENCE</scope>
    <source>
        <strain evidence="9">CHK197-8231</strain>
    </source>
</reference>
<dbReference type="PANTHER" id="PTHR40060">
    <property type="entry name" value="UPF0316 PROTEIN YEBE"/>
    <property type="match status" value="1"/>
</dbReference>
<keyword evidence="3 6" id="KW-0812">Transmembrane</keyword>
<evidence type="ECO:0000256" key="3">
    <source>
        <dbReference type="ARBA" id="ARBA00022692"/>
    </source>
</evidence>
<name>A0A9D1HVK9_9BACT</name>
<evidence type="ECO:0000256" key="1">
    <source>
        <dbReference type="ARBA" id="ARBA00004651"/>
    </source>
</evidence>
<dbReference type="Pfam" id="PF18955">
    <property type="entry name" value="DUF5698"/>
    <property type="match status" value="1"/>
</dbReference>
<dbReference type="InterPro" id="IPR044035">
    <property type="entry name" value="DUF5698"/>
</dbReference>
<reference evidence="9" key="2">
    <citation type="journal article" date="2021" name="PeerJ">
        <title>Extensive microbial diversity within the chicken gut microbiome revealed by metagenomics and culture.</title>
        <authorList>
            <person name="Gilroy R."/>
            <person name="Ravi A."/>
            <person name="Getino M."/>
            <person name="Pursley I."/>
            <person name="Horton D.L."/>
            <person name="Alikhan N.F."/>
            <person name="Baker D."/>
            <person name="Gharbi K."/>
            <person name="Hall N."/>
            <person name="Watson M."/>
            <person name="Adriaenssens E.M."/>
            <person name="Foster-Nyarko E."/>
            <person name="Jarju S."/>
            <person name="Secka A."/>
            <person name="Antonio M."/>
            <person name="Oren A."/>
            <person name="Chaudhuri R.R."/>
            <person name="La Ragione R."/>
            <person name="Hildebrand F."/>
            <person name="Pallen M.J."/>
        </authorList>
    </citation>
    <scope>NUCLEOTIDE SEQUENCE</scope>
    <source>
        <strain evidence="9">CHK197-8231</strain>
    </source>
</reference>
<dbReference type="EMBL" id="DVML01000013">
    <property type="protein sequence ID" value="HIU22428.1"/>
    <property type="molecule type" value="Genomic_DNA"/>
</dbReference>
<dbReference type="Pfam" id="PF10035">
    <property type="entry name" value="DUF2179"/>
    <property type="match status" value="1"/>
</dbReference>
<evidence type="ECO:0000313" key="9">
    <source>
        <dbReference type="EMBL" id="HIU22428.1"/>
    </source>
</evidence>
<organism evidence="9 10">
    <name type="scientific">Candidatus Fimihabitans intestinipullorum</name>
    <dbReference type="NCBI Taxonomy" id="2840820"/>
    <lineage>
        <taxon>Bacteria</taxon>
        <taxon>Bacillati</taxon>
        <taxon>Mycoplasmatota</taxon>
        <taxon>Mycoplasmatota incertae sedis</taxon>
        <taxon>Candidatus Fimihabitans</taxon>
    </lineage>
</organism>
<evidence type="ECO:0000259" key="8">
    <source>
        <dbReference type="Pfam" id="PF18955"/>
    </source>
</evidence>
<evidence type="ECO:0000259" key="7">
    <source>
        <dbReference type="Pfam" id="PF10035"/>
    </source>
</evidence>
<dbReference type="Proteomes" id="UP000824087">
    <property type="component" value="Unassembled WGS sequence"/>
</dbReference>
<feature type="transmembrane region" description="Helical" evidence="6">
    <location>
        <begin position="61"/>
        <end position="81"/>
    </location>
</feature>
<accession>A0A9D1HVK9</accession>
<proteinExistence type="predicted"/>
<keyword evidence="4 6" id="KW-1133">Transmembrane helix</keyword>
<protein>
    <submittedName>
        <fullName evidence="9">DUF2179 domain-containing protein</fullName>
    </submittedName>
</protein>
<dbReference type="InterPro" id="IPR015867">
    <property type="entry name" value="N-reg_PII/ATP_PRibTrfase_C"/>
</dbReference>